<organism>
    <name type="scientific">Branchiostoma floridae</name>
    <name type="common">Florida lancelet</name>
    <name type="synonym">Amphioxus</name>
    <dbReference type="NCBI Taxonomy" id="7739"/>
    <lineage>
        <taxon>Eukaryota</taxon>
        <taxon>Metazoa</taxon>
        <taxon>Chordata</taxon>
        <taxon>Cephalochordata</taxon>
        <taxon>Leptocardii</taxon>
        <taxon>Amphioxiformes</taxon>
        <taxon>Branchiostomatidae</taxon>
        <taxon>Branchiostoma</taxon>
    </lineage>
</organism>
<dbReference type="InterPro" id="IPR000719">
    <property type="entry name" value="Prot_kinase_dom"/>
</dbReference>
<feature type="compositionally biased region" description="Basic and acidic residues" evidence="1">
    <location>
        <begin position="60"/>
        <end position="76"/>
    </location>
</feature>
<dbReference type="AlphaFoldDB" id="C3Z0D0"/>
<dbReference type="EMBL" id="GG666568">
    <property type="protein sequence ID" value="EEN53978.1"/>
    <property type="molecule type" value="Genomic_DNA"/>
</dbReference>
<dbReference type="PANTHER" id="PTHR47633">
    <property type="entry name" value="IMMUNOGLOBULIN"/>
    <property type="match status" value="1"/>
</dbReference>
<accession>C3Z0D0</accession>
<feature type="region of interest" description="Disordered" evidence="1">
    <location>
        <begin position="51"/>
        <end position="76"/>
    </location>
</feature>
<dbReference type="InterPro" id="IPR011009">
    <property type="entry name" value="Kinase-like_dom_sf"/>
</dbReference>
<gene>
    <name evidence="3" type="ORF">BRAFLDRAFT_79793</name>
</gene>
<dbReference type="InParanoid" id="C3Z0D0"/>
<dbReference type="Gene3D" id="1.10.510.10">
    <property type="entry name" value="Transferase(Phosphotransferase) domain 1"/>
    <property type="match status" value="1"/>
</dbReference>
<dbReference type="PROSITE" id="PS50011">
    <property type="entry name" value="PROTEIN_KINASE_DOM"/>
    <property type="match status" value="1"/>
</dbReference>
<protein>
    <recommendedName>
        <fullName evidence="2">Protein kinase domain-containing protein</fullName>
    </recommendedName>
</protein>
<evidence type="ECO:0000313" key="3">
    <source>
        <dbReference type="EMBL" id="EEN53978.1"/>
    </source>
</evidence>
<dbReference type="Pfam" id="PF00069">
    <property type="entry name" value="Pkinase"/>
    <property type="match status" value="1"/>
</dbReference>
<dbReference type="PANTHER" id="PTHR47633:SF7">
    <property type="entry name" value="TITIN HOMOLOG"/>
    <property type="match status" value="1"/>
</dbReference>
<feature type="domain" description="Protein kinase" evidence="2">
    <location>
        <begin position="1"/>
        <end position="198"/>
    </location>
</feature>
<dbReference type="GO" id="GO:0004672">
    <property type="term" value="F:protein kinase activity"/>
    <property type="evidence" value="ECO:0007669"/>
    <property type="project" value="InterPro"/>
</dbReference>
<sequence>MLDQTIAAKSSTRKTLSYHRVRHETTITAHHTSEKGKKGDVIHKLSKARKMLRSQSYTPEQDKQLKEDNISEKDGPGHPLLLDYRITIDEVIGHRSLKVMFGTPEFVAPEVINYDKIGYGTDMWSVGVICYVLLSGLSPFMGEDEAETLNNVTEGVWDFEDEAFDSISGDAKNFIEKLLLKDQGSRLTAAQCMSHPWLHQEAASNTKLSKNNLKKYMARKRWQVRRLREISIKFSA</sequence>
<dbReference type="SMART" id="SM00220">
    <property type="entry name" value="S_TKc"/>
    <property type="match status" value="1"/>
</dbReference>
<dbReference type="eggNOG" id="KOG0613">
    <property type="taxonomic scope" value="Eukaryota"/>
</dbReference>
<dbReference type="GO" id="GO:0005524">
    <property type="term" value="F:ATP binding"/>
    <property type="evidence" value="ECO:0007669"/>
    <property type="project" value="InterPro"/>
</dbReference>
<evidence type="ECO:0000259" key="2">
    <source>
        <dbReference type="PROSITE" id="PS50011"/>
    </source>
</evidence>
<reference evidence="3" key="1">
    <citation type="journal article" date="2008" name="Nature">
        <title>The amphioxus genome and the evolution of the chordate karyotype.</title>
        <authorList>
            <consortium name="US DOE Joint Genome Institute (JGI-PGF)"/>
            <person name="Putnam N.H."/>
            <person name="Butts T."/>
            <person name="Ferrier D.E.K."/>
            <person name="Furlong R.F."/>
            <person name="Hellsten U."/>
            <person name="Kawashima T."/>
            <person name="Robinson-Rechavi M."/>
            <person name="Shoguchi E."/>
            <person name="Terry A."/>
            <person name="Yu J.-K."/>
            <person name="Benito-Gutierrez E.L."/>
            <person name="Dubchak I."/>
            <person name="Garcia-Fernandez J."/>
            <person name="Gibson-Brown J.J."/>
            <person name="Grigoriev I.V."/>
            <person name="Horton A.C."/>
            <person name="de Jong P.J."/>
            <person name="Jurka J."/>
            <person name="Kapitonov V.V."/>
            <person name="Kohara Y."/>
            <person name="Kuroki Y."/>
            <person name="Lindquist E."/>
            <person name="Lucas S."/>
            <person name="Osoegawa K."/>
            <person name="Pennacchio L.A."/>
            <person name="Salamov A.A."/>
            <person name="Satou Y."/>
            <person name="Sauka-Spengler T."/>
            <person name="Schmutz J."/>
            <person name="Shin-I T."/>
            <person name="Toyoda A."/>
            <person name="Bronner-Fraser M."/>
            <person name="Fujiyama A."/>
            <person name="Holland L.Z."/>
            <person name="Holland P.W.H."/>
            <person name="Satoh N."/>
            <person name="Rokhsar D.S."/>
        </authorList>
    </citation>
    <scope>NUCLEOTIDE SEQUENCE [LARGE SCALE GENOMIC DNA]</scope>
    <source>
        <strain evidence="3">S238N-H82</strain>
        <tissue evidence="3">Testes</tissue>
    </source>
</reference>
<proteinExistence type="predicted"/>
<dbReference type="SUPFAM" id="SSF56112">
    <property type="entry name" value="Protein kinase-like (PK-like)"/>
    <property type="match status" value="1"/>
</dbReference>
<evidence type="ECO:0000256" key="1">
    <source>
        <dbReference type="SAM" id="MobiDB-lite"/>
    </source>
</evidence>
<name>C3Z0D0_BRAFL</name>